<protein>
    <submittedName>
        <fullName evidence="2">Uncharacterized protein</fullName>
    </submittedName>
</protein>
<feature type="signal peptide" evidence="1">
    <location>
        <begin position="1"/>
        <end position="22"/>
    </location>
</feature>
<name>A0A370S3B5_PSEJE</name>
<dbReference type="AlphaFoldDB" id="A0A370S3B5"/>
<feature type="chain" id="PRO_5016868221" evidence="1">
    <location>
        <begin position="23"/>
        <end position="124"/>
    </location>
</feature>
<evidence type="ECO:0000256" key="1">
    <source>
        <dbReference type="SAM" id="SignalP"/>
    </source>
</evidence>
<evidence type="ECO:0000313" key="2">
    <source>
        <dbReference type="EMBL" id="RDL14240.1"/>
    </source>
</evidence>
<keyword evidence="1" id="KW-0732">Signal</keyword>
<dbReference type="Proteomes" id="UP000255365">
    <property type="component" value="Unassembled WGS sequence"/>
</dbReference>
<reference evidence="2 3" key="1">
    <citation type="submission" date="2018-07" db="EMBL/GenBank/DDBJ databases">
        <title>Genome sequencing of rice bacterial endophytes.</title>
        <authorList>
            <person name="Venturi V."/>
        </authorList>
    </citation>
    <scope>NUCLEOTIDE SEQUENCE [LARGE SCALE GENOMIC DNA]</scope>
    <source>
        <strain evidence="2 3">E2333</strain>
    </source>
</reference>
<gene>
    <name evidence="2" type="ORF">DEU51_12060</name>
</gene>
<comment type="caution">
    <text evidence="2">The sequence shown here is derived from an EMBL/GenBank/DDBJ whole genome shotgun (WGS) entry which is preliminary data.</text>
</comment>
<dbReference type="RefSeq" id="WP_115148102.1">
    <property type="nucleotide sequence ID" value="NZ_QRAV01000020.1"/>
</dbReference>
<accession>A0A370S3B5</accession>
<proteinExistence type="predicted"/>
<organism evidence="2 3">
    <name type="scientific">Pseudomonas jessenii</name>
    <dbReference type="NCBI Taxonomy" id="77298"/>
    <lineage>
        <taxon>Bacteria</taxon>
        <taxon>Pseudomonadati</taxon>
        <taxon>Pseudomonadota</taxon>
        <taxon>Gammaproteobacteria</taxon>
        <taxon>Pseudomonadales</taxon>
        <taxon>Pseudomonadaceae</taxon>
        <taxon>Pseudomonas</taxon>
    </lineage>
</organism>
<sequence length="124" mass="13721">MKGFKGYVGIVGLALLSANAWADLPQSSILSRYGITTDELPSPGKTEVVEPVEEKSRFQIQPEQPFVTIRLGDGKQPQTTGNLSIDRMAQQDQERCQRLQGELARRGGQYLRCDDTIPGMTPDQ</sequence>
<evidence type="ECO:0000313" key="3">
    <source>
        <dbReference type="Proteomes" id="UP000255365"/>
    </source>
</evidence>
<dbReference type="EMBL" id="QRAV01000020">
    <property type="protein sequence ID" value="RDL14240.1"/>
    <property type="molecule type" value="Genomic_DNA"/>
</dbReference>